<keyword evidence="3" id="KW-1185">Reference proteome</keyword>
<evidence type="ECO:0000256" key="1">
    <source>
        <dbReference type="SAM" id="MobiDB-lite"/>
    </source>
</evidence>
<dbReference type="EMBL" id="JAVYJV010000011">
    <property type="protein sequence ID" value="KAK4359360.1"/>
    <property type="molecule type" value="Genomic_DNA"/>
</dbReference>
<proteinExistence type="predicted"/>
<dbReference type="AlphaFoldDB" id="A0AAE1RWK7"/>
<reference evidence="2" key="1">
    <citation type="submission" date="2023-12" db="EMBL/GenBank/DDBJ databases">
        <title>Genome assembly of Anisodus tanguticus.</title>
        <authorList>
            <person name="Wang Y.-J."/>
        </authorList>
    </citation>
    <scope>NUCLEOTIDE SEQUENCE</scope>
    <source>
        <strain evidence="2">KB-2021</strain>
        <tissue evidence="2">Leaf</tissue>
    </source>
</reference>
<accession>A0AAE1RWK7</accession>
<protein>
    <submittedName>
        <fullName evidence="2">Uncharacterized protein</fullName>
    </submittedName>
</protein>
<gene>
    <name evidence="2" type="ORF">RND71_021589</name>
</gene>
<evidence type="ECO:0000313" key="3">
    <source>
        <dbReference type="Proteomes" id="UP001291623"/>
    </source>
</evidence>
<feature type="region of interest" description="Disordered" evidence="1">
    <location>
        <begin position="30"/>
        <end position="53"/>
    </location>
</feature>
<comment type="caution">
    <text evidence="2">The sequence shown here is derived from an EMBL/GenBank/DDBJ whole genome shotgun (WGS) entry which is preliminary data.</text>
</comment>
<dbReference type="Proteomes" id="UP001291623">
    <property type="component" value="Unassembled WGS sequence"/>
</dbReference>
<name>A0AAE1RWK7_9SOLA</name>
<evidence type="ECO:0000313" key="2">
    <source>
        <dbReference type="EMBL" id="KAK4359360.1"/>
    </source>
</evidence>
<organism evidence="2 3">
    <name type="scientific">Anisodus tanguticus</name>
    <dbReference type="NCBI Taxonomy" id="243964"/>
    <lineage>
        <taxon>Eukaryota</taxon>
        <taxon>Viridiplantae</taxon>
        <taxon>Streptophyta</taxon>
        <taxon>Embryophyta</taxon>
        <taxon>Tracheophyta</taxon>
        <taxon>Spermatophyta</taxon>
        <taxon>Magnoliopsida</taxon>
        <taxon>eudicotyledons</taxon>
        <taxon>Gunneridae</taxon>
        <taxon>Pentapetalae</taxon>
        <taxon>asterids</taxon>
        <taxon>lamiids</taxon>
        <taxon>Solanales</taxon>
        <taxon>Solanaceae</taxon>
        <taxon>Solanoideae</taxon>
        <taxon>Hyoscyameae</taxon>
        <taxon>Anisodus</taxon>
    </lineage>
</organism>
<sequence>MLESMKDKVGRMSSMYRCGGLPLHFCEQRESRDEDHHARDGLADDSFEKDHNSLAGDRMGDHFAYKGKNNKVDDLPDPYDMVGEGMKEGDHVGDEAVNECVKVGDDADKTSGDEVDNVVKCVMGTILDDQIVDDEADECVEVGDDTLKKAKACDSPYVTNFEYGGTSVQAPVVPPTKHIFLIKYPFEISIESAIDLNLTKMYINFIARSLRVNEKGLLDFFSEKRDTLDKNPEWGPYCGARQTIPVKKVVEANSELIPHFLSQIDFLGGRSDGVLAVDSFEIRMVVGLLTQDNTGREVAINLEGLAFELVLEPSQSQRMSDGFFCTQAPKADVGQSSCCDGESSNADMKKDLEEFQVHVDSKFAEILQAIMDLNNKVDAKRENDDTIGYSGGMHTDCADLDVDDNQGVHGGDDNVKDVTYNDGVGGGDSSKEVVGEENDFQSDFVFVSVVQLADEVPTKAEDNVKVCGVGSSGASGSDSDSEEEVCDFVIPPSTNVVEINDDQTTLVAPRRGRPR</sequence>